<protein>
    <submittedName>
        <fullName evidence="1">Uncharacterized protein</fullName>
    </submittedName>
</protein>
<keyword evidence="2" id="KW-1185">Reference proteome</keyword>
<sequence length="82" mass="9030">RWETLGCTSLRVEPEINKIQKRTHKLSSLSAVISCSVDSTSSIIEFIISTVLLDSSGILPFPRWLLSKQSSTDCCLSIASLM</sequence>
<dbReference type="HOGENOM" id="CLU_2564267_0_0_1"/>
<organism evidence="1 2">
    <name type="scientific">Ciona savignyi</name>
    <name type="common">Pacific transparent sea squirt</name>
    <dbReference type="NCBI Taxonomy" id="51511"/>
    <lineage>
        <taxon>Eukaryota</taxon>
        <taxon>Metazoa</taxon>
        <taxon>Chordata</taxon>
        <taxon>Tunicata</taxon>
        <taxon>Ascidiacea</taxon>
        <taxon>Phlebobranchia</taxon>
        <taxon>Cionidae</taxon>
        <taxon>Ciona</taxon>
    </lineage>
</organism>
<evidence type="ECO:0000313" key="2">
    <source>
        <dbReference type="Proteomes" id="UP000007875"/>
    </source>
</evidence>
<reference evidence="2" key="1">
    <citation type="submission" date="2003-08" db="EMBL/GenBank/DDBJ databases">
        <authorList>
            <person name="Birren B."/>
            <person name="Nusbaum C."/>
            <person name="Abebe A."/>
            <person name="Abouelleil A."/>
            <person name="Adekoya E."/>
            <person name="Ait-zahra M."/>
            <person name="Allen N."/>
            <person name="Allen T."/>
            <person name="An P."/>
            <person name="Anderson M."/>
            <person name="Anderson S."/>
            <person name="Arachchi H."/>
            <person name="Armbruster J."/>
            <person name="Bachantsang P."/>
            <person name="Baldwin J."/>
            <person name="Barry A."/>
            <person name="Bayul T."/>
            <person name="Blitshsteyn B."/>
            <person name="Bloom T."/>
            <person name="Blye J."/>
            <person name="Boguslavskiy L."/>
            <person name="Borowsky M."/>
            <person name="Boukhgalter B."/>
            <person name="Brunache A."/>
            <person name="Butler J."/>
            <person name="Calixte N."/>
            <person name="Calvo S."/>
            <person name="Camarata J."/>
            <person name="Campo K."/>
            <person name="Chang J."/>
            <person name="Cheshatsang Y."/>
            <person name="Citroen M."/>
            <person name="Collymore A."/>
            <person name="Considine T."/>
            <person name="Cook A."/>
            <person name="Cooke P."/>
            <person name="Corum B."/>
            <person name="Cuomo C."/>
            <person name="David R."/>
            <person name="Dawoe T."/>
            <person name="Degray S."/>
            <person name="Dodge S."/>
            <person name="Dooley K."/>
            <person name="Dorje P."/>
            <person name="Dorjee K."/>
            <person name="Dorris L."/>
            <person name="Duffey N."/>
            <person name="Dupes A."/>
            <person name="Elkins T."/>
            <person name="Engels R."/>
            <person name="Erickson J."/>
            <person name="Farina A."/>
            <person name="Faro S."/>
            <person name="Ferreira P."/>
            <person name="Fischer H."/>
            <person name="Fitzgerald M."/>
            <person name="Foley K."/>
            <person name="Gage D."/>
            <person name="Galagan J."/>
            <person name="Gearin G."/>
            <person name="Gnerre S."/>
            <person name="Gnirke A."/>
            <person name="Goyette A."/>
            <person name="Graham J."/>
            <person name="Grandbois E."/>
            <person name="Gyaltsen K."/>
            <person name="Hafez N."/>
            <person name="Hagopian D."/>
            <person name="Hagos B."/>
            <person name="Hall J."/>
            <person name="Hatcher B."/>
            <person name="Heller A."/>
            <person name="Higgins H."/>
            <person name="Honan T."/>
            <person name="Horn A."/>
            <person name="Houde N."/>
            <person name="Hughes L."/>
            <person name="Hulme W."/>
            <person name="Husby E."/>
            <person name="Iliev I."/>
            <person name="Jaffe D."/>
            <person name="Jones C."/>
            <person name="Kamal M."/>
            <person name="Kamat A."/>
            <person name="Kamvysselis M."/>
            <person name="Karlsson E."/>
            <person name="Kells C."/>
            <person name="Kieu A."/>
            <person name="Kisner P."/>
            <person name="Kodira C."/>
            <person name="Kulbokas E."/>
            <person name="Labutti K."/>
            <person name="Lama D."/>
            <person name="Landers T."/>
            <person name="Leger J."/>
            <person name="Levine S."/>
            <person name="Lewis D."/>
            <person name="Lewis T."/>
            <person name="Lindblad-toh K."/>
            <person name="Liu X."/>
            <person name="Lokyitsang T."/>
            <person name="Lokyitsang Y."/>
            <person name="Lucien O."/>
            <person name="Lui A."/>
            <person name="Ma L.J."/>
            <person name="Mabbitt R."/>
            <person name="Macdonald J."/>
            <person name="Maclean C."/>
            <person name="Major J."/>
            <person name="Manning J."/>
            <person name="Marabella R."/>
            <person name="Maru K."/>
            <person name="Matthews C."/>
            <person name="Mauceli E."/>
            <person name="Mccarthy M."/>
            <person name="Mcdonough S."/>
            <person name="Mcghee T."/>
            <person name="Meldrim J."/>
            <person name="Meneus L."/>
            <person name="Mesirov J."/>
            <person name="Mihalev A."/>
            <person name="Mihova T."/>
            <person name="Mikkelsen T."/>
            <person name="Mlenga V."/>
            <person name="Moru K."/>
            <person name="Mozes J."/>
            <person name="Mulrain L."/>
            <person name="Munson G."/>
            <person name="Naylor J."/>
            <person name="Newes C."/>
            <person name="Nguyen C."/>
            <person name="Nguyen N."/>
            <person name="Nguyen T."/>
            <person name="Nicol R."/>
            <person name="Nielsen C."/>
            <person name="Nizzari M."/>
            <person name="Norbu C."/>
            <person name="Norbu N."/>
            <person name="O'donnell P."/>
            <person name="Okoawo O."/>
            <person name="O'leary S."/>
            <person name="Omotosho B."/>
            <person name="O'neill K."/>
            <person name="Osman S."/>
            <person name="Parker S."/>
            <person name="Perrin D."/>
            <person name="Phunkhang P."/>
            <person name="Piqani B."/>
            <person name="Purcell S."/>
            <person name="Rachupka T."/>
            <person name="Ramasamy U."/>
            <person name="Rameau R."/>
            <person name="Ray V."/>
            <person name="Raymond C."/>
            <person name="Retta R."/>
            <person name="Richardson S."/>
            <person name="Rise C."/>
            <person name="Rodriguez J."/>
            <person name="Rogers J."/>
            <person name="Rogov P."/>
            <person name="Rutman M."/>
            <person name="Schupbach R."/>
            <person name="Seaman C."/>
            <person name="Settipalli S."/>
            <person name="Sharpe T."/>
            <person name="Sheridan J."/>
            <person name="Sherpa N."/>
            <person name="Shi J."/>
            <person name="Smirnov S."/>
            <person name="Smith C."/>
            <person name="Sougnez C."/>
            <person name="Spencer B."/>
            <person name="Stalker J."/>
            <person name="Stange-thomann N."/>
            <person name="Stavropoulos S."/>
            <person name="Stetson K."/>
            <person name="Stone C."/>
            <person name="Stone S."/>
            <person name="Stubbs M."/>
            <person name="Talamas J."/>
            <person name="Tchuinga P."/>
            <person name="Tenzing P."/>
            <person name="Tesfaye S."/>
            <person name="Theodore J."/>
            <person name="Thoulutsang Y."/>
            <person name="Topham K."/>
            <person name="Towey S."/>
            <person name="Tsamla T."/>
            <person name="Tsomo N."/>
            <person name="Vallee D."/>
            <person name="Vassiliev H."/>
            <person name="Venkataraman V."/>
            <person name="Vinson J."/>
            <person name="Vo A."/>
            <person name="Wade C."/>
            <person name="Wang S."/>
            <person name="Wangchuk T."/>
            <person name="Wangdi T."/>
            <person name="Whittaker C."/>
            <person name="Wilkinson J."/>
            <person name="Wu Y."/>
            <person name="Wyman D."/>
            <person name="Yadav S."/>
            <person name="Yang S."/>
            <person name="Yang X."/>
            <person name="Yeager S."/>
            <person name="Yee E."/>
            <person name="Young G."/>
            <person name="Zainoun J."/>
            <person name="Zembeck L."/>
            <person name="Zimmer A."/>
            <person name="Zody M."/>
            <person name="Lander E."/>
        </authorList>
    </citation>
    <scope>NUCLEOTIDE SEQUENCE [LARGE SCALE GENOMIC DNA]</scope>
</reference>
<accession>H2ZI36</accession>
<name>H2ZI36_CIOSA</name>
<dbReference type="Ensembl" id="ENSCSAVT00000017440.1">
    <property type="protein sequence ID" value="ENSCSAVP00000017252.1"/>
    <property type="gene ID" value="ENSCSAVG00000010151.1"/>
</dbReference>
<dbReference type="InParanoid" id="H2ZI36"/>
<proteinExistence type="predicted"/>
<reference evidence="1" key="2">
    <citation type="submission" date="2025-08" db="UniProtKB">
        <authorList>
            <consortium name="Ensembl"/>
        </authorList>
    </citation>
    <scope>IDENTIFICATION</scope>
</reference>
<dbReference type="Proteomes" id="UP000007875">
    <property type="component" value="Unassembled WGS sequence"/>
</dbReference>
<reference evidence="1" key="3">
    <citation type="submission" date="2025-09" db="UniProtKB">
        <authorList>
            <consortium name="Ensembl"/>
        </authorList>
    </citation>
    <scope>IDENTIFICATION</scope>
</reference>
<evidence type="ECO:0000313" key="1">
    <source>
        <dbReference type="Ensembl" id="ENSCSAVP00000017252.1"/>
    </source>
</evidence>
<dbReference type="AlphaFoldDB" id="H2ZI36"/>